<evidence type="ECO:0000256" key="2">
    <source>
        <dbReference type="ARBA" id="ARBA00004651"/>
    </source>
</evidence>
<accession>A0ABP1HIK2</accession>
<evidence type="ECO:0000256" key="3">
    <source>
        <dbReference type="ARBA" id="ARBA00022475"/>
    </source>
</evidence>
<dbReference type="EC" id="3.1.1.116" evidence="14"/>
<organism evidence="16 17">
    <name type="scientific">Hexamita inflata</name>
    <dbReference type="NCBI Taxonomy" id="28002"/>
    <lineage>
        <taxon>Eukaryota</taxon>
        <taxon>Metamonada</taxon>
        <taxon>Diplomonadida</taxon>
        <taxon>Hexamitidae</taxon>
        <taxon>Hexamitinae</taxon>
        <taxon>Hexamita</taxon>
    </lineage>
</organism>
<evidence type="ECO:0000256" key="7">
    <source>
        <dbReference type="ARBA" id="ARBA00022801"/>
    </source>
</evidence>
<dbReference type="Pfam" id="PF01764">
    <property type="entry name" value="Lipase_3"/>
    <property type="match status" value="1"/>
</dbReference>
<reference evidence="16 17" key="1">
    <citation type="submission" date="2024-07" db="EMBL/GenBank/DDBJ databases">
        <authorList>
            <person name="Akdeniz Z."/>
        </authorList>
    </citation>
    <scope>NUCLEOTIDE SEQUENCE [LARGE SCALE GENOMIC DNA]</scope>
</reference>
<feature type="domain" description="Fungal lipase-type" evidence="15">
    <location>
        <begin position="144"/>
        <end position="262"/>
    </location>
</feature>
<keyword evidence="4" id="KW-0597">Phosphoprotein</keyword>
<keyword evidence="10" id="KW-1133">Transmembrane helix</keyword>
<evidence type="ECO:0000256" key="1">
    <source>
        <dbReference type="ARBA" id="ARBA00001913"/>
    </source>
</evidence>
<evidence type="ECO:0000256" key="4">
    <source>
        <dbReference type="ARBA" id="ARBA00022553"/>
    </source>
</evidence>
<dbReference type="EMBL" id="CAXDID020000033">
    <property type="protein sequence ID" value="CAL5995499.1"/>
    <property type="molecule type" value="Genomic_DNA"/>
</dbReference>
<dbReference type="PANTHER" id="PTHR45792">
    <property type="entry name" value="DIACYLGLYCEROL LIPASE HOMOLOG-RELATED"/>
    <property type="match status" value="1"/>
</dbReference>
<dbReference type="CDD" id="cd00519">
    <property type="entry name" value="Lipase_3"/>
    <property type="match status" value="1"/>
</dbReference>
<evidence type="ECO:0000256" key="13">
    <source>
        <dbReference type="ARBA" id="ARBA00024531"/>
    </source>
</evidence>
<evidence type="ECO:0000313" key="17">
    <source>
        <dbReference type="Proteomes" id="UP001642409"/>
    </source>
</evidence>
<keyword evidence="11" id="KW-0443">Lipid metabolism</keyword>
<keyword evidence="17" id="KW-1185">Reference proteome</keyword>
<evidence type="ECO:0000256" key="10">
    <source>
        <dbReference type="ARBA" id="ARBA00022989"/>
    </source>
</evidence>
<evidence type="ECO:0000256" key="12">
    <source>
        <dbReference type="ARBA" id="ARBA00023136"/>
    </source>
</evidence>
<evidence type="ECO:0000256" key="5">
    <source>
        <dbReference type="ARBA" id="ARBA00022692"/>
    </source>
</evidence>
<keyword evidence="6" id="KW-0479">Metal-binding</keyword>
<evidence type="ECO:0000259" key="15">
    <source>
        <dbReference type="Pfam" id="PF01764"/>
    </source>
</evidence>
<name>A0ABP1HIK2_9EUKA</name>
<dbReference type="InterPro" id="IPR029058">
    <property type="entry name" value="AB_hydrolase_fold"/>
</dbReference>
<dbReference type="InterPro" id="IPR002921">
    <property type="entry name" value="Fungal_lipase-type"/>
</dbReference>
<comment type="caution">
    <text evidence="16">The sequence shown here is derived from an EMBL/GenBank/DDBJ whole genome shotgun (WGS) entry which is preliminary data.</text>
</comment>
<keyword evidence="12" id="KW-0472">Membrane</keyword>
<keyword evidence="8" id="KW-0106">Calcium</keyword>
<dbReference type="InterPro" id="IPR052214">
    <property type="entry name" value="DAG_Lipase-Related"/>
</dbReference>
<dbReference type="PANTHER" id="PTHR45792:SF8">
    <property type="entry name" value="DIACYLGLYCEROL LIPASE-ALPHA"/>
    <property type="match status" value="1"/>
</dbReference>
<dbReference type="Proteomes" id="UP001642409">
    <property type="component" value="Unassembled WGS sequence"/>
</dbReference>
<keyword evidence="3" id="KW-1003">Cell membrane</keyword>
<proteinExistence type="predicted"/>
<comment type="catalytic activity">
    <reaction evidence="13">
        <text>a 1,2-diacyl-sn-glycerol + H2O = a 2-acylglycerol + a fatty acid + H(+)</text>
        <dbReference type="Rhea" id="RHEA:33275"/>
        <dbReference type="ChEBI" id="CHEBI:15377"/>
        <dbReference type="ChEBI" id="CHEBI:15378"/>
        <dbReference type="ChEBI" id="CHEBI:17389"/>
        <dbReference type="ChEBI" id="CHEBI:17815"/>
        <dbReference type="ChEBI" id="CHEBI:28868"/>
        <dbReference type="EC" id="3.1.1.116"/>
    </reaction>
    <physiologicalReaction direction="left-to-right" evidence="13">
        <dbReference type="Rhea" id="RHEA:33276"/>
    </physiologicalReaction>
</comment>
<evidence type="ECO:0000313" key="16">
    <source>
        <dbReference type="EMBL" id="CAL5995499.1"/>
    </source>
</evidence>
<dbReference type="SUPFAM" id="SSF53474">
    <property type="entry name" value="alpha/beta-Hydrolases"/>
    <property type="match status" value="1"/>
</dbReference>
<comment type="subcellular location">
    <subcellularLocation>
        <location evidence="2">Cell membrane</location>
        <topology evidence="2">Multi-pass membrane protein</topology>
    </subcellularLocation>
</comment>
<keyword evidence="7" id="KW-0378">Hydrolase</keyword>
<evidence type="ECO:0000256" key="11">
    <source>
        <dbReference type="ARBA" id="ARBA00023098"/>
    </source>
</evidence>
<comment type="cofactor">
    <cofactor evidence="1">
        <name>Ca(2+)</name>
        <dbReference type="ChEBI" id="CHEBI:29108"/>
    </cofactor>
</comment>
<evidence type="ECO:0000256" key="6">
    <source>
        <dbReference type="ARBA" id="ARBA00022723"/>
    </source>
</evidence>
<evidence type="ECO:0000256" key="9">
    <source>
        <dbReference type="ARBA" id="ARBA00022963"/>
    </source>
</evidence>
<dbReference type="Gene3D" id="3.40.50.1820">
    <property type="entry name" value="alpha/beta hydrolase"/>
    <property type="match status" value="1"/>
</dbReference>
<evidence type="ECO:0000256" key="14">
    <source>
        <dbReference type="ARBA" id="ARBA00026104"/>
    </source>
</evidence>
<keyword evidence="5" id="KW-0812">Transmembrane</keyword>
<evidence type="ECO:0000256" key="8">
    <source>
        <dbReference type="ARBA" id="ARBA00022837"/>
    </source>
</evidence>
<gene>
    <name evidence="16" type="ORF">HINF_LOCUS14062</name>
</gene>
<keyword evidence="9" id="KW-0442">Lipid degradation</keyword>
<protein>
    <recommendedName>
        <fullName evidence="14">sn-1-specific diacylglycerol lipase</fullName>
        <ecNumber evidence="14">3.1.1.116</ecNumber>
    </recommendedName>
</protein>
<sequence>MQPIAQTIFKCLKKYKVTFFDLLRYSSKINYHDIKFIRESSIDTQMLRKYVIIACYLTTWRLLHFTDISMSWKNICLAMCTDLNDFRRHLLSSDLKQSLLEYFKRCSTVGFQIEDVAALQITQSMSTPYEPFFVVFKQKNVVTVSIRGTITFGDLLTDNDGFPVEQEYKQLRVFIHRGFLKMGEKVIQHLKSKNLIENNEIIFTGHSMGGSIATICSYLMARENKFCRSYSFSPVPALSENLCDLLSDRVTSVIFERDSVPQNYLSKQQFFRGRNGDNRLEGPFLRN</sequence>